<accession>A0ABU9TQ73</accession>
<comment type="caution">
    <text evidence="1">The sequence shown here is derived from an EMBL/GenBank/DDBJ whole genome shotgun (WGS) entry which is preliminary data.</text>
</comment>
<dbReference type="EMBL" id="JBBMRA010000003">
    <property type="protein sequence ID" value="MEM5535880.1"/>
    <property type="molecule type" value="Genomic_DNA"/>
</dbReference>
<sequence length="136" mass="15415">MRLLIILAAIIGLNGCISMDAITPSFKAESDTSYYLIDTKYRFFCEGDSKRCRDMTKVVSSRDQLSPIEQAYNQQVKGPNYPVSLMLIIMNPNDKRYKATPVGGEGRYFKVPKNDTTDLVWRTLNNIQEDLFSTGS</sequence>
<keyword evidence="2" id="KW-1185">Reference proteome</keyword>
<evidence type="ECO:0008006" key="3">
    <source>
        <dbReference type="Google" id="ProtNLM"/>
    </source>
</evidence>
<gene>
    <name evidence="1" type="ORF">WNY58_05685</name>
</gene>
<evidence type="ECO:0000313" key="1">
    <source>
        <dbReference type="EMBL" id="MEM5535880.1"/>
    </source>
</evidence>
<evidence type="ECO:0000313" key="2">
    <source>
        <dbReference type="Proteomes" id="UP001449225"/>
    </source>
</evidence>
<protein>
    <recommendedName>
        <fullName evidence="3">Lipoprotein</fullName>
    </recommendedName>
</protein>
<proteinExistence type="predicted"/>
<dbReference type="Proteomes" id="UP001449225">
    <property type="component" value="Unassembled WGS sequence"/>
</dbReference>
<reference evidence="1 2" key="1">
    <citation type="submission" date="2024-03" db="EMBL/GenBank/DDBJ databases">
        <title>Community enrichment and isolation of bacterial strains for fucoidan degradation.</title>
        <authorList>
            <person name="Sichert A."/>
        </authorList>
    </citation>
    <scope>NUCLEOTIDE SEQUENCE [LARGE SCALE GENOMIC DNA]</scope>
    <source>
        <strain evidence="1 2">AS76</strain>
    </source>
</reference>
<organism evidence="1 2">
    <name type="scientific">Neptuniibacter pectenicola</name>
    <dbReference type="NCBI Taxonomy" id="1806669"/>
    <lineage>
        <taxon>Bacteria</taxon>
        <taxon>Pseudomonadati</taxon>
        <taxon>Pseudomonadota</taxon>
        <taxon>Gammaproteobacteria</taxon>
        <taxon>Oceanospirillales</taxon>
        <taxon>Oceanospirillaceae</taxon>
        <taxon>Neptuniibacter</taxon>
    </lineage>
</organism>
<name>A0ABU9TQ73_9GAMM</name>
<dbReference type="RefSeq" id="WP_342853972.1">
    <property type="nucleotide sequence ID" value="NZ_JBBMRA010000003.1"/>
</dbReference>